<dbReference type="InterPro" id="IPR001304">
    <property type="entry name" value="C-type_lectin-like"/>
</dbReference>
<dbReference type="AlphaFoldDB" id="A0A7G7XXY3"/>
<gene>
    <name evidence="4" type="primary">CTL1</name>
</gene>
<evidence type="ECO:0000259" key="3">
    <source>
        <dbReference type="PROSITE" id="PS50041"/>
    </source>
</evidence>
<organism evidence="4">
    <name type="scientific">Anadara kagoshimensis</name>
    <dbReference type="NCBI Taxonomy" id="1390362"/>
    <lineage>
        <taxon>Eukaryota</taxon>
        <taxon>Metazoa</taxon>
        <taxon>Spiralia</taxon>
        <taxon>Lophotrochozoa</taxon>
        <taxon>Mollusca</taxon>
        <taxon>Bivalvia</taxon>
        <taxon>Autobranchia</taxon>
        <taxon>Pteriomorphia</taxon>
        <taxon>Arcoida</taxon>
        <taxon>Arcoidea</taxon>
        <taxon>Arcidae</taxon>
        <taxon>Anadara</taxon>
    </lineage>
</organism>
<dbReference type="SMART" id="SM00034">
    <property type="entry name" value="CLECT"/>
    <property type="match status" value="1"/>
</dbReference>
<dbReference type="CDD" id="cd00037">
    <property type="entry name" value="CLECT"/>
    <property type="match status" value="1"/>
</dbReference>
<evidence type="ECO:0000256" key="2">
    <source>
        <dbReference type="SAM" id="SignalP"/>
    </source>
</evidence>
<feature type="signal peptide" evidence="2">
    <location>
        <begin position="1"/>
        <end position="18"/>
    </location>
</feature>
<dbReference type="InterPro" id="IPR050111">
    <property type="entry name" value="C-type_lectin/snaclec_domain"/>
</dbReference>
<keyword evidence="4" id="KW-0430">Lectin</keyword>
<dbReference type="InterPro" id="IPR018378">
    <property type="entry name" value="C-type_lectin_CS"/>
</dbReference>
<protein>
    <submittedName>
        <fullName evidence="4">C-type lectin 1</fullName>
    </submittedName>
</protein>
<evidence type="ECO:0000256" key="1">
    <source>
        <dbReference type="ARBA" id="ARBA00023157"/>
    </source>
</evidence>
<reference evidence="4" key="1">
    <citation type="journal article" date="2020" name="Fish Shellfish">
        <title>Transcriptomic analysis and expression of C-type lectins in response to Vibrio parahaemolyticus challenge in Scapharca subcrenata.</title>
        <authorList>
            <person name="Lin J."/>
            <person name="Ning J."/>
            <person name="Lu X."/>
            <person name="Chen M."/>
            <person name="Cao W."/>
            <person name="Wang C."/>
        </authorList>
    </citation>
    <scope>NUCLEOTIDE SEQUENCE</scope>
</reference>
<dbReference type="InterPro" id="IPR016187">
    <property type="entry name" value="CTDL_fold"/>
</dbReference>
<accession>A0A7G7XXY3</accession>
<dbReference type="InterPro" id="IPR016186">
    <property type="entry name" value="C-type_lectin-like/link_sf"/>
</dbReference>
<dbReference type="PROSITE" id="PS50041">
    <property type="entry name" value="C_TYPE_LECTIN_2"/>
    <property type="match status" value="1"/>
</dbReference>
<proteinExistence type="evidence at transcript level"/>
<name>A0A7G7XXY3_9BIVA</name>
<dbReference type="SUPFAM" id="SSF56436">
    <property type="entry name" value="C-type lectin-like"/>
    <property type="match status" value="1"/>
</dbReference>
<keyword evidence="1" id="KW-1015">Disulfide bond</keyword>
<dbReference type="EMBL" id="MT261178">
    <property type="protein sequence ID" value="QNH85693.1"/>
    <property type="molecule type" value="mRNA"/>
</dbReference>
<dbReference type="PROSITE" id="PS00615">
    <property type="entry name" value="C_TYPE_LECTIN_1"/>
    <property type="match status" value="1"/>
</dbReference>
<dbReference type="PANTHER" id="PTHR22803">
    <property type="entry name" value="MANNOSE, PHOSPHOLIPASE, LECTIN RECEPTOR RELATED"/>
    <property type="match status" value="1"/>
</dbReference>
<feature type="domain" description="C-type lectin" evidence="3">
    <location>
        <begin position="30"/>
        <end position="150"/>
    </location>
</feature>
<dbReference type="GO" id="GO:0030246">
    <property type="term" value="F:carbohydrate binding"/>
    <property type="evidence" value="ECO:0007669"/>
    <property type="project" value="UniProtKB-KW"/>
</dbReference>
<keyword evidence="2" id="KW-0732">Signal</keyword>
<evidence type="ECO:0000313" key="4">
    <source>
        <dbReference type="EMBL" id="QNH85693.1"/>
    </source>
</evidence>
<feature type="chain" id="PRO_5028925242" evidence="2">
    <location>
        <begin position="19"/>
        <end position="160"/>
    </location>
</feature>
<dbReference type="Gene3D" id="3.10.100.10">
    <property type="entry name" value="Mannose-Binding Protein A, subunit A"/>
    <property type="match status" value="1"/>
</dbReference>
<dbReference type="Pfam" id="PF00059">
    <property type="entry name" value="Lectin_C"/>
    <property type="match status" value="1"/>
</dbReference>
<sequence length="160" mass="18432">MLLLKTVVVITLIVYCSSSYSCPGVWEFSLGTSCYKFLNGNYTWVEASVQCRLIGGHLAMITSKEENAFIRGYAVRHQSHYSLYRFWLDGKDDESENHWYWDWNAVPIKFFNWNPGQPDNAGSRQDCLTFFTGGTWDDYMCDGVSHAICETEYVDTNTII</sequence>
<dbReference type="PROSITE" id="PS51257">
    <property type="entry name" value="PROKAR_LIPOPROTEIN"/>
    <property type="match status" value="1"/>
</dbReference>